<gene>
    <name evidence="1" type="primary">AUGUSTUS-3.0.2_34578</name>
    <name evidence="1" type="ORF">TcasGA2_TC034578</name>
</gene>
<sequence>MKLSITVLLIASIYIAEGFFYYTPYVRRYDIDRNRIVANSFSPRTLPARQENPGKKKTKVQPRKGYYNGAICVCDDKDDDILFDDELATVFLVFGVTDGLKAFEDLEKYGMVLELIELIKPESSHLIENADRGYLNARMWDDNTYY</sequence>
<protein>
    <submittedName>
        <fullName evidence="1">Uncharacterized protein</fullName>
    </submittedName>
</protein>
<accession>A0A139WLY6</accession>
<dbReference type="EMBL" id="KQ971319">
    <property type="protein sequence ID" value="KYB28845.1"/>
    <property type="molecule type" value="Genomic_DNA"/>
</dbReference>
<reference evidence="1 2" key="2">
    <citation type="journal article" date="2010" name="Nucleic Acids Res.">
        <title>BeetleBase in 2010: revisions to provide comprehensive genomic information for Tribolium castaneum.</title>
        <authorList>
            <person name="Kim H.S."/>
            <person name="Murphy T."/>
            <person name="Xia J."/>
            <person name="Caragea D."/>
            <person name="Park Y."/>
            <person name="Beeman R.W."/>
            <person name="Lorenzen M.D."/>
            <person name="Butcher S."/>
            <person name="Manak J.R."/>
            <person name="Brown S.J."/>
        </authorList>
    </citation>
    <scope>GENOME REANNOTATION</scope>
    <source>
        <strain evidence="1 2">Georgia GA2</strain>
    </source>
</reference>
<dbReference type="AlphaFoldDB" id="A0A139WLY6"/>
<name>A0A139WLY6_TRICA</name>
<organism evidence="1 2">
    <name type="scientific">Tribolium castaneum</name>
    <name type="common">Red flour beetle</name>
    <dbReference type="NCBI Taxonomy" id="7070"/>
    <lineage>
        <taxon>Eukaryota</taxon>
        <taxon>Metazoa</taxon>
        <taxon>Ecdysozoa</taxon>
        <taxon>Arthropoda</taxon>
        <taxon>Hexapoda</taxon>
        <taxon>Insecta</taxon>
        <taxon>Pterygota</taxon>
        <taxon>Neoptera</taxon>
        <taxon>Endopterygota</taxon>
        <taxon>Coleoptera</taxon>
        <taxon>Polyphaga</taxon>
        <taxon>Cucujiformia</taxon>
        <taxon>Tenebrionidae</taxon>
        <taxon>Tenebrionidae incertae sedis</taxon>
        <taxon>Tribolium</taxon>
    </lineage>
</organism>
<proteinExistence type="predicted"/>
<dbReference type="Proteomes" id="UP000007266">
    <property type="component" value="Linkage group 3"/>
</dbReference>
<evidence type="ECO:0000313" key="1">
    <source>
        <dbReference type="EMBL" id="KYB28845.1"/>
    </source>
</evidence>
<keyword evidence="2" id="KW-1185">Reference proteome</keyword>
<dbReference type="InParanoid" id="A0A139WLY6"/>
<reference evidence="1 2" key="1">
    <citation type="journal article" date="2008" name="Nature">
        <title>The genome of the model beetle and pest Tribolium castaneum.</title>
        <authorList>
            <consortium name="Tribolium Genome Sequencing Consortium"/>
            <person name="Richards S."/>
            <person name="Gibbs R.A."/>
            <person name="Weinstock G.M."/>
            <person name="Brown S.J."/>
            <person name="Denell R."/>
            <person name="Beeman R.W."/>
            <person name="Gibbs R."/>
            <person name="Beeman R.W."/>
            <person name="Brown S.J."/>
            <person name="Bucher G."/>
            <person name="Friedrich M."/>
            <person name="Grimmelikhuijzen C.J."/>
            <person name="Klingler M."/>
            <person name="Lorenzen M."/>
            <person name="Richards S."/>
            <person name="Roth S."/>
            <person name="Schroder R."/>
            <person name="Tautz D."/>
            <person name="Zdobnov E.M."/>
            <person name="Muzny D."/>
            <person name="Gibbs R.A."/>
            <person name="Weinstock G.M."/>
            <person name="Attaway T."/>
            <person name="Bell S."/>
            <person name="Buhay C.J."/>
            <person name="Chandrabose M.N."/>
            <person name="Chavez D."/>
            <person name="Clerk-Blankenburg K.P."/>
            <person name="Cree A."/>
            <person name="Dao M."/>
            <person name="Davis C."/>
            <person name="Chacko J."/>
            <person name="Dinh H."/>
            <person name="Dugan-Rocha S."/>
            <person name="Fowler G."/>
            <person name="Garner T.T."/>
            <person name="Garnes J."/>
            <person name="Gnirke A."/>
            <person name="Hawes A."/>
            <person name="Hernandez J."/>
            <person name="Hines S."/>
            <person name="Holder M."/>
            <person name="Hume J."/>
            <person name="Jhangiani S.N."/>
            <person name="Joshi V."/>
            <person name="Khan Z.M."/>
            <person name="Jackson L."/>
            <person name="Kovar C."/>
            <person name="Kowis A."/>
            <person name="Lee S."/>
            <person name="Lewis L.R."/>
            <person name="Margolis J."/>
            <person name="Morgan M."/>
            <person name="Nazareth L.V."/>
            <person name="Nguyen N."/>
            <person name="Okwuonu G."/>
            <person name="Parker D."/>
            <person name="Richards S."/>
            <person name="Ruiz S.J."/>
            <person name="Santibanez J."/>
            <person name="Savard J."/>
            <person name="Scherer S.E."/>
            <person name="Schneider B."/>
            <person name="Sodergren E."/>
            <person name="Tautz D."/>
            <person name="Vattahil S."/>
            <person name="Villasana D."/>
            <person name="White C.S."/>
            <person name="Wright R."/>
            <person name="Park Y."/>
            <person name="Beeman R.W."/>
            <person name="Lord J."/>
            <person name="Oppert B."/>
            <person name="Lorenzen M."/>
            <person name="Brown S."/>
            <person name="Wang L."/>
            <person name="Savard J."/>
            <person name="Tautz D."/>
            <person name="Richards S."/>
            <person name="Weinstock G."/>
            <person name="Gibbs R.A."/>
            <person name="Liu Y."/>
            <person name="Worley K."/>
            <person name="Weinstock G."/>
            <person name="Elsik C.G."/>
            <person name="Reese J.T."/>
            <person name="Elhaik E."/>
            <person name="Landan G."/>
            <person name="Graur D."/>
            <person name="Arensburger P."/>
            <person name="Atkinson P."/>
            <person name="Beeman R.W."/>
            <person name="Beidler J."/>
            <person name="Brown S.J."/>
            <person name="Demuth J.P."/>
            <person name="Drury D.W."/>
            <person name="Du Y.Z."/>
            <person name="Fujiwara H."/>
            <person name="Lorenzen M."/>
            <person name="Maselli V."/>
            <person name="Osanai M."/>
            <person name="Park Y."/>
            <person name="Robertson H.M."/>
            <person name="Tu Z."/>
            <person name="Wang J.J."/>
            <person name="Wang S."/>
            <person name="Richards S."/>
            <person name="Song H."/>
            <person name="Zhang L."/>
            <person name="Sodergren E."/>
            <person name="Werner D."/>
            <person name="Stanke M."/>
            <person name="Morgenstern B."/>
            <person name="Solovyev V."/>
            <person name="Kosarev P."/>
            <person name="Brown G."/>
            <person name="Chen H.C."/>
            <person name="Ermolaeva O."/>
            <person name="Hlavina W."/>
            <person name="Kapustin Y."/>
            <person name="Kiryutin B."/>
            <person name="Kitts P."/>
            <person name="Maglott D."/>
            <person name="Pruitt K."/>
            <person name="Sapojnikov V."/>
            <person name="Souvorov A."/>
            <person name="Mackey A.J."/>
            <person name="Waterhouse R.M."/>
            <person name="Wyder S."/>
            <person name="Zdobnov E.M."/>
            <person name="Zdobnov E.M."/>
            <person name="Wyder S."/>
            <person name="Kriventseva E.V."/>
            <person name="Kadowaki T."/>
            <person name="Bork P."/>
            <person name="Aranda M."/>
            <person name="Bao R."/>
            <person name="Beermann A."/>
            <person name="Berns N."/>
            <person name="Bolognesi R."/>
            <person name="Bonneton F."/>
            <person name="Bopp D."/>
            <person name="Brown S.J."/>
            <person name="Bucher G."/>
            <person name="Butts T."/>
            <person name="Chaumot A."/>
            <person name="Denell R.E."/>
            <person name="Ferrier D.E."/>
            <person name="Friedrich M."/>
            <person name="Gordon C.M."/>
            <person name="Jindra M."/>
            <person name="Klingler M."/>
            <person name="Lan Q."/>
            <person name="Lattorff H.M."/>
            <person name="Laudet V."/>
            <person name="von Levetsow C."/>
            <person name="Liu Z."/>
            <person name="Lutz R."/>
            <person name="Lynch J.A."/>
            <person name="da Fonseca R.N."/>
            <person name="Posnien N."/>
            <person name="Reuter R."/>
            <person name="Roth S."/>
            <person name="Savard J."/>
            <person name="Schinko J.B."/>
            <person name="Schmitt C."/>
            <person name="Schoppmeier M."/>
            <person name="Schroder R."/>
            <person name="Shippy T.D."/>
            <person name="Simonnet F."/>
            <person name="Marques-Souza H."/>
            <person name="Tautz D."/>
            <person name="Tomoyasu Y."/>
            <person name="Trauner J."/>
            <person name="Van der Zee M."/>
            <person name="Vervoort M."/>
            <person name="Wittkopp N."/>
            <person name="Wimmer E.A."/>
            <person name="Yang X."/>
            <person name="Jones A.K."/>
            <person name="Sattelle D.B."/>
            <person name="Ebert P.R."/>
            <person name="Nelson D."/>
            <person name="Scott J.G."/>
            <person name="Beeman R.W."/>
            <person name="Muthukrishnan S."/>
            <person name="Kramer K.J."/>
            <person name="Arakane Y."/>
            <person name="Beeman R.W."/>
            <person name="Zhu Q."/>
            <person name="Hogenkamp D."/>
            <person name="Dixit R."/>
            <person name="Oppert B."/>
            <person name="Jiang H."/>
            <person name="Zou Z."/>
            <person name="Marshall J."/>
            <person name="Elpidina E."/>
            <person name="Vinokurov K."/>
            <person name="Oppert C."/>
            <person name="Zou Z."/>
            <person name="Evans J."/>
            <person name="Lu Z."/>
            <person name="Zhao P."/>
            <person name="Sumathipala N."/>
            <person name="Altincicek B."/>
            <person name="Vilcinskas A."/>
            <person name="Williams M."/>
            <person name="Hultmark D."/>
            <person name="Hetru C."/>
            <person name="Jiang H."/>
            <person name="Grimmelikhuijzen C.J."/>
            <person name="Hauser F."/>
            <person name="Cazzamali G."/>
            <person name="Williamson M."/>
            <person name="Park Y."/>
            <person name="Li B."/>
            <person name="Tanaka Y."/>
            <person name="Predel R."/>
            <person name="Neupert S."/>
            <person name="Schachtner J."/>
            <person name="Verleyen P."/>
            <person name="Raible F."/>
            <person name="Bork P."/>
            <person name="Friedrich M."/>
            <person name="Walden K.K."/>
            <person name="Robertson H.M."/>
            <person name="Angeli S."/>
            <person name="Foret S."/>
            <person name="Bucher G."/>
            <person name="Schuetz S."/>
            <person name="Maleszka R."/>
            <person name="Wimmer E.A."/>
            <person name="Beeman R.W."/>
            <person name="Lorenzen M."/>
            <person name="Tomoyasu Y."/>
            <person name="Miller S.C."/>
            <person name="Grossmann D."/>
            <person name="Bucher G."/>
        </authorList>
    </citation>
    <scope>NUCLEOTIDE SEQUENCE [LARGE SCALE GENOMIC DNA]</scope>
    <source>
        <strain evidence="1 2">Georgia GA2</strain>
    </source>
</reference>
<evidence type="ECO:0000313" key="2">
    <source>
        <dbReference type="Proteomes" id="UP000007266"/>
    </source>
</evidence>